<sequence>MADGLGHFAPDQQRCHSLAVIDDHFRYNIVLQVSAAERFEPVQASLLRAFTRYCLPRRINTDNGMPWVAAGVDTLTRLGIWFIRLGIELLRSRPAHPQTNGKDERFHRTVKAEVLGIRRFRDLGDAQRR</sequence>
<evidence type="ECO:0000313" key="2">
    <source>
        <dbReference type="EMBL" id="EHK64346.1"/>
    </source>
</evidence>
<feature type="domain" description="Integrase catalytic" evidence="1">
    <location>
        <begin position="1"/>
        <end position="129"/>
    </location>
</feature>
<reference evidence="2 3" key="1">
    <citation type="journal article" date="2012" name="J. Bacteriol.">
        <title>Genome sequence of the highly efficient arsenite-oxidizing bacterium Achromobacter arsenitoxydans SY8.</title>
        <authorList>
            <person name="Li X."/>
            <person name="Hu Y."/>
            <person name="Gong J."/>
            <person name="Lin Y."/>
            <person name="Johnstone L."/>
            <person name="Rensing C."/>
            <person name="Wang G."/>
        </authorList>
    </citation>
    <scope>NUCLEOTIDE SEQUENCE [LARGE SCALE GENOMIC DNA]</scope>
    <source>
        <strain evidence="2 3">SY8</strain>
    </source>
</reference>
<dbReference type="Gene3D" id="3.30.420.10">
    <property type="entry name" value="Ribonuclease H-like superfamily/Ribonuclease H"/>
    <property type="match status" value="1"/>
</dbReference>
<protein>
    <submittedName>
        <fullName evidence="2">Transposase</fullName>
    </submittedName>
</protein>
<dbReference type="eggNOG" id="COG2801">
    <property type="taxonomic scope" value="Bacteria"/>
</dbReference>
<evidence type="ECO:0000313" key="3">
    <source>
        <dbReference type="Proteomes" id="UP000003113"/>
    </source>
</evidence>
<organism evidence="2 3">
    <name type="scientific">Achromobacter arsenitoxydans SY8</name>
    <dbReference type="NCBI Taxonomy" id="477184"/>
    <lineage>
        <taxon>Bacteria</taxon>
        <taxon>Pseudomonadati</taxon>
        <taxon>Pseudomonadota</taxon>
        <taxon>Betaproteobacteria</taxon>
        <taxon>Burkholderiales</taxon>
        <taxon>Alcaligenaceae</taxon>
        <taxon>Achromobacter</taxon>
    </lineage>
</organism>
<dbReference type="InterPro" id="IPR001584">
    <property type="entry name" value="Integrase_cat-core"/>
</dbReference>
<keyword evidence="3" id="KW-1185">Reference proteome</keyword>
<dbReference type="AlphaFoldDB" id="H0FB81"/>
<dbReference type="GO" id="GO:0003676">
    <property type="term" value="F:nucleic acid binding"/>
    <property type="evidence" value="ECO:0007669"/>
    <property type="project" value="InterPro"/>
</dbReference>
<dbReference type="STRING" id="477184.KYC_20189"/>
<dbReference type="Pfam" id="PF00665">
    <property type="entry name" value="rve"/>
    <property type="match status" value="1"/>
</dbReference>
<dbReference type="PROSITE" id="PS50994">
    <property type="entry name" value="INTEGRASE"/>
    <property type="match status" value="1"/>
</dbReference>
<dbReference type="InterPro" id="IPR012337">
    <property type="entry name" value="RNaseH-like_sf"/>
</dbReference>
<dbReference type="EMBL" id="AGUF01000064">
    <property type="protein sequence ID" value="EHK64346.1"/>
    <property type="molecule type" value="Genomic_DNA"/>
</dbReference>
<dbReference type="OrthoDB" id="5365969at2"/>
<dbReference type="PANTHER" id="PTHR35004:SF6">
    <property type="entry name" value="TRANSPOSASE"/>
    <property type="match status" value="1"/>
</dbReference>
<proteinExistence type="predicted"/>
<comment type="caution">
    <text evidence="2">The sequence shown here is derived from an EMBL/GenBank/DDBJ whole genome shotgun (WGS) entry which is preliminary data.</text>
</comment>
<dbReference type="RefSeq" id="WP_008165718.1">
    <property type="nucleotide sequence ID" value="NZ_AGUF01000064.1"/>
</dbReference>
<accession>H0FB81</accession>
<dbReference type="PANTHER" id="PTHR35004">
    <property type="entry name" value="TRANSPOSASE RV3428C-RELATED"/>
    <property type="match status" value="1"/>
</dbReference>
<gene>
    <name evidence="2" type="ORF">KYC_20189</name>
</gene>
<evidence type="ECO:0000259" key="1">
    <source>
        <dbReference type="PROSITE" id="PS50994"/>
    </source>
</evidence>
<dbReference type="SUPFAM" id="SSF53098">
    <property type="entry name" value="Ribonuclease H-like"/>
    <property type="match status" value="1"/>
</dbReference>
<dbReference type="GO" id="GO:0015074">
    <property type="term" value="P:DNA integration"/>
    <property type="evidence" value="ECO:0007669"/>
    <property type="project" value="InterPro"/>
</dbReference>
<dbReference type="InterPro" id="IPR036397">
    <property type="entry name" value="RNaseH_sf"/>
</dbReference>
<dbReference type="Proteomes" id="UP000003113">
    <property type="component" value="Unassembled WGS sequence"/>
</dbReference>
<name>H0FB81_9BURK</name>
<dbReference type="PATRIC" id="fig|477184.5.peg.3964"/>